<feature type="non-terminal residue" evidence="2">
    <location>
        <position position="1"/>
    </location>
</feature>
<evidence type="ECO:0000313" key="2">
    <source>
        <dbReference type="EMBL" id="KAK3852441.1"/>
    </source>
</evidence>
<accession>A0AAE1BKI4</accession>
<dbReference type="Proteomes" id="UP001286313">
    <property type="component" value="Unassembled WGS sequence"/>
</dbReference>
<comment type="caution">
    <text evidence="2">The sequence shown here is derived from an EMBL/GenBank/DDBJ whole genome shotgun (WGS) entry which is preliminary data.</text>
</comment>
<name>A0AAE1BKI4_PETCI</name>
<dbReference type="EMBL" id="JAWQEG010007411">
    <property type="protein sequence ID" value="KAK3852441.1"/>
    <property type="molecule type" value="Genomic_DNA"/>
</dbReference>
<sequence length="135" mass="15120">SRQEIGEGPKDIPRQEPISGGHLLQGGVKYDATAVITSRQASIHQPHQRPMLLSPPRVTRRLQCLPRVTRPPAMSHVILINEDPRNVPRDLIRGSIRDLTSSSLSPHHYTKQEVYCLALGNDGFNFRRLTGTDNN</sequence>
<evidence type="ECO:0000313" key="3">
    <source>
        <dbReference type="Proteomes" id="UP001286313"/>
    </source>
</evidence>
<dbReference type="AlphaFoldDB" id="A0AAE1BKI4"/>
<proteinExistence type="predicted"/>
<feature type="region of interest" description="Disordered" evidence="1">
    <location>
        <begin position="1"/>
        <end position="23"/>
    </location>
</feature>
<gene>
    <name evidence="2" type="ORF">Pcinc_040970</name>
</gene>
<evidence type="ECO:0000256" key="1">
    <source>
        <dbReference type="SAM" id="MobiDB-lite"/>
    </source>
</evidence>
<protein>
    <submittedName>
        <fullName evidence="2">Uncharacterized protein</fullName>
    </submittedName>
</protein>
<reference evidence="2" key="1">
    <citation type="submission" date="2023-10" db="EMBL/GenBank/DDBJ databases">
        <title>Genome assemblies of two species of porcelain crab, Petrolisthes cinctipes and Petrolisthes manimaculis (Anomura: Porcellanidae).</title>
        <authorList>
            <person name="Angst P."/>
        </authorList>
    </citation>
    <scope>NUCLEOTIDE SEQUENCE</scope>
    <source>
        <strain evidence="2">PB745_01</strain>
        <tissue evidence="2">Gill</tissue>
    </source>
</reference>
<feature type="compositionally biased region" description="Basic and acidic residues" evidence="1">
    <location>
        <begin position="1"/>
        <end position="14"/>
    </location>
</feature>
<keyword evidence="3" id="KW-1185">Reference proteome</keyword>
<organism evidence="2 3">
    <name type="scientific">Petrolisthes cinctipes</name>
    <name type="common">Flat porcelain crab</name>
    <dbReference type="NCBI Taxonomy" id="88211"/>
    <lineage>
        <taxon>Eukaryota</taxon>
        <taxon>Metazoa</taxon>
        <taxon>Ecdysozoa</taxon>
        <taxon>Arthropoda</taxon>
        <taxon>Crustacea</taxon>
        <taxon>Multicrustacea</taxon>
        <taxon>Malacostraca</taxon>
        <taxon>Eumalacostraca</taxon>
        <taxon>Eucarida</taxon>
        <taxon>Decapoda</taxon>
        <taxon>Pleocyemata</taxon>
        <taxon>Anomura</taxon>
        <taxon>Galatheoidea</taxon>
        <taxon>Porcellanidae</taxon>
        <taxon>Petrolisthes</taxon>
    </lineage>
</organism>